<gene>
    <name evidence="3" type="ORF">O4220_18425</name>
</gene>
<dbReference type="PROSITE" id="PS50937">
    <property type="entry name" value="HTH_MERR_2"/>
    <property type="match status" value="1"/>
</dbReference>
<evidence type="ECO:0000313" key="4">
    <source>
        <dbReference type="Proteomes" id="UP001081071"/>
    </source>
</evidence>
<comment type="caution">
    <text evidence="3">The sequence shown here is derived from an EMBL/GenBank/DDBJ whole genome shotgun (WGS) entry which is preliminary data.</text>
</comment>
<dbReference type="PANTHER" id="PTHR30204">
    <property type="entry name" value="REDOX-CYCLING DRUG-SENSING TRANSCRIPTIONAL ACTIVATOR SOXR"/>
    <property type="match status" value="1"/>
</dbReference>
<accession>A0ABT4MHM9</accession>
<dbReference type="InterPro" id="IPR000551">
    <property type="entry name" value="MerR-type_HTH_dom"/>
</dbReference>
<dbReference type="SMART" id="SM00422">
    <property type="entry name" value="HTH_MERR"/>
    <property type="match status" value="1"/>
</dbReference>
<dbReference type="PANTHER" id="PTHR30204:SF93">
    <property type="entry name" value="HTH MERR-TYPE DOMAIN-CONTAINING PROTEIN"/>
    <property type="match status" value="1"/>
</dbReference>
<name>A0ABT4MHM9_9NOCA</name>
<reference evidence="3" key="1">
    <citation type="submission" date="2022-12" db="EMBL/GenBank/DDBJ databases">
        <authorList>
            <person name="Krivoruchko A.V."/>
            <person name="Elkin A."/>
        </authorList>
    </citation>
    <scope>NUCLEOTIDE SEQUENCE</scope>
    <source>
        <strain evidence="3">IEGM 1391</strain>
    </source>
</reference>
<evidence type="ECO:0000313" key="3">
    <source>
        <dbReference type="EMBL" id="MCZ4520492.1"/>
    </source>
</evidence>
<evidence type="ECO:0000256" key="1">
    <source>
        <dbReference type="ARBA" id="ARBA00023125"/>
    </source>
</evidence>
<feature type="domain" description="HTH merR-type" evidence="2">
    <location>
        <begin position="6"/>
        <end position="71"/>
    </location>
</feature>
<dbReference type="Gene3D" id="1.10.1660.10">
    <property type="match status" value="1"/>
</dbReference>
<dbReference type="InterPro" id="IPR009061">
    <property type="entry name" value="DNA-bd_dom_put_sf"/>
</dbReference>
<sequence length="238" mass="26262">MPWNRRQLADLVGTTANTVRHYHRVGLLDEPSRRLDGQRRYEVRHLVRLLHVRRLAHLGVPLHDIAEMGSEAPPSTMLRSLETELTDSIAHLLAAREDLATMIGLDAPYDAPAEFAAIAGRLTAADRALTLICSRLISAGALDAIREQFTTERTEPQVEFDSLPSRVDDVTVGRLAKGLAPHPVLAYVEGVFAGADANTRLGDDRTRDILLDAVVGVHNAAQLEVLRRMHPLLDGWLD</sequence>
<evidence type="ECO:0000259" key="2">
    <source>
        <dbReference type="PROSITE" id="PS50937"/>
    </source>
</evidence>
<keyword evidence="4" id="KW-1185">Reference proteome</keyword>
<dbReference type="RefSeq" id="WP_269606841.1">
    <property type="nucleotide sequence ID" value="NZ_JAPWIJ010000007.1"/>
</dbReference>
<dbReference type="Pfam" id="PF13411">
    <property type="entry name" value="MerR_1"/>
    <property type="match status" value="1"/>
</dbReference>
<dbReference type="Proteomes" id="UP001081071">
    <property type="component" value="Unassembled WGS sequence"/>
</dbReference>
<dbReference type="InterPro" id="IPR047057">
    <property type="entry name" value="MerR_fam"/>
</dbReference>
<dbReference type="EMBL" id="JAPWIJ010000007">
    <property type="protein sequence ID" value="MCZ4520492.1"/>
    <property type="molecule type" value="Genomic_DNA"/>
</dbReference>
<organism evidence="3 4">
    <name type="scientific">Rhodococcus ruber</name>
    <dbReference type="NCBI Taxonomy" id="1830"/>
    <lineage>
        <taxon>Bacteria</taxon>
        <taxon>Bacillati</taxon>
        <taxon>Actinomycetota</taxon>
        <taxon>Actinomycetes</taxon>
        <taxon>Mycobacteriales</taxon>
        <taxon>Nocardiaceae</taxon>
        <taxon>Rhodococcus</taxon>
    </lineage>
</organism>
<keyword evidence="1" id="KW-0238">DNA-binding</keyword>
<proteinExistence type="predicted"/>
<protein>
    <submittedName>
        <fullName evidence="3">MerR family transcriptional regulator</fullName>
    </submittedName>
</protein>
<dbReference type="CDD" id="cd00592">
    <property type="entry name" value="HTH_MerR-like"/>
    <property type="match status" value="1"/>
</dbReference>
<dbReference type="SUPFAM" id="SSF46955">
    <property type="entry name" value="Putative DNA-binding domain"/>
    <property type="match status" value="1"/>
</dbReference>